<reference evidence="2 3" key="1">
    <citation type="journal article" date="2023" name="IMA Fungus">
        <title>Comparative genomic study of the Penicillium genus elucidates a diverse pangenome and 15 lateral gene transfer events.</title>
        <authorList>
            <person name="Petersen C."/>
            <person name="Sorensen T."/>
            <person name="Nielsen M.R."/>
            <person name="Sondergaard T.E."/>
            <person name="Sorensen J.L."/>
            <person name="Fitzpatrick D.A."/>
            <person name="Frisvad J.C."/>
            <person name="Nielsen K.L."/>
        </authorList>
    </citation>
    <scope>NUCLEOTIDE SEQUENCE [LARGE SCALE GENOMIC DNA]</scope>
    <source>
        <strain evidence="2 3">IBT 35679</strain>
    </source>
</reference>
<comment type="caution">
    <text evidence="2">The sequence shown here is derived from an EMBL/GenBank/DDBJ whole genome shotgun (WGS) entry which is preliminary data.</text>
</comment>
<keyword evidence="3" id="KW-1185">Reference proteome</keyword>
<evidence type="ECO:0000256" key="1">
    <source>
        <dbReference type="SAM" id="MobiDB-lite"/>
    </source>
</evidence>
<protein>
    <submittedName>
        <fullName evidence="2">Uncharacterized protein</fullName>
    </submittedName>
</protein>
<name>A0AAD6D3Z0_9EURO</name>
<sequence>MTNQPLDKTSRSLISTKETNPPQLANEYGPAQAEGFKWQKWLDDPIDSSCPVLPIRLSIRMLSLNYGWCVFDGDYPPDAPTASRHYPPGNLGFALQLHDLPTGRKYTRVVLGQQRHSSGGTTENEYLLQTGPGVIFALESKRIDGPHWSDIALATYRFYETEGLRFVFRVNVINPLTTAVVDEVYFRNSRRWPDRRRSYWMHGTPEYQAILSTPNARGVAALILGGYERGTRWIPTIVTWADTTHARAYLQMLFVICARME</sequence>
<evidence type="ECO:0000313" key="3">
    <source>
        <dbReference type="Proteomes" id="UP001220324"/>
    </source>
</evidence>
<organism evidence="2 3">
    <name type="scientific">Penicillium frequentans</name>
    <dbReference type="NCBI Taxonomy" id="3151616"/>
    <lineage>
        <taxon>Eukaryota</taxon>
        <taxon>Fungi</taxon>
        <taxon>Dikarya</taxon>
        <taxon>Ascomycota</taxon>
        <taxon>Pezizomycotina</taxon>
        <taxon>Eurotiomycetes</taxon>
        <taxon>Eurotiomycetidae</taxon>
        <taxon>Eurotiales</taxon>
        <taxon>Aspergillaceae</taxon>
        <taxon>Penicillium</taxon>
    </lineage>
</organism>
<accession>A0AAD6D3Z0</accession>
<feature type="compositionally biased region" description="Polar residues" evidence="1">
    <location>
        <begin position="1"/>
        <end position="23"/>
    </location>
</feature>
<gene>
    <name evidence="2" type="ORF">N7494_002503</name>
</gene>
<feature type="region of interest" description="Disordered" evidence="1">
    <location>
        <begin position="1"/>
        <end position="26"/>
    </location>
</feature>
<proteinExistence type="predicted"/>
<dbReference type="AlphaFoldDB" id="A0AAD6D3Z0"/>
<evidence type="ECO:0000313" key="2">
    <source>
        <dbReference type="EMBL" id="KAJ5553125.1"/>
    </source>
</evidence>
<dbReference type="Proteomes" id="UP001220324">
    <property type="component" value="Unassembled WGS sequence"/>
</dbReference>
<dbReference type="EMBL" id="JAQIZZ010000002">
    <property type="protein sequence ID" value="KAJ5553125.1"/>
    <property type="molecule type" value="Genomic_DNA"/>
</dbReference>